<evidence type="ECO:0000313" key="2">
    <source>
        <dbReference type="Proteomes" id="UP000829398"/>
    </source>
</evidence>
<dbReference type="EMBL" id="CM039171">
    <property type="protein sequence ID" value="KAH9792577.1"/>
    <property type="molecule type" value="Genomic_DNA"/>
</dbReference>
<reference evidence="2" key="1">
    <citation type="journal article" date="2023" name="Hortic. Res.">
        <title>A chromosome-level phased genome enabling allele-level studies in sweet orange: a case study on citrus Huanglongbing tolerance.</title>
        <authorList>
            <person name="Wu B."/>
            <person name="Yu Q."/>
            <person name="Deng Z."/>
            <person name="Duan Y."/>
            <person name="Luo F."/>
            <person name="Gmitter F. Jr."/>
        </authorList>
    </citation>
    <scope>NUCLEOTIDE SEQUENCE [LARGE SCALE GENOMIC DNA]</scope>
    <source>
        <strain evidence="2">cv. Valencia</strain>
    </source>
</reference>
<organism evidence="1 2">
    <name type="scientific">Citrus sinensis</name>
    <name type="common">Sweet orange</name>
    <name type="synonym">Citrus aurantium var. sinensis</name>
    <dbReference type="NCBI Taxonomy" id="2711"/>
    <lineage>
        <taxon>Eukaryota</taxon>
        <taxon>Viridiplantae</taxon>
        <taxon>Streptophyta</taxon>
        <taxon>Embryophyta</taxon>
        <taxon>Tracheophyta</taxon>
        <taxon>Spermatophyta</taxon>
        <taxon>Magnoliopsida</taxon>
        <taxon>eudicotyledons</taxon>
        <taxon>Gunneridae</taxon>
        <taxon>Pentapetalae</taxon>
        <taxon>rosids</taxon>
        <taxon>malvids</taxon>
        <taxon>Sapindales</taxon>
        <taxon>Rutaceae</taxon>
        <taxon>Aurantioideae</taxon>
        <taxon>Citrus</taxon>
    </lineage>
</organism>
<accession>A0ACB8N3Y9</accession>
<evidence type="ECO:0000313" key="1">
    <source>
        <dbReference type="EMBL" id="KAH9792577.1"/>
    </source>
</evidence>
<name>A0ACB8N3Y9_CITSI</name>
<proteinExistence type="predicted"/>
<dbReference type="Proteomes" id="UP000829398">
    <property type="component" value="Chromosome 2"/>
</dbReference>
<keyword evidence="2" id="KW-1185">Reference proteome</keyword>
<sequence>MDNVHKRDDVQVSENMSAPPLPPKYVMLNETNGLRPPPQRRNPPRYPSYQDRSSSGNCCLKCICFCYCCLFFLIIAVSIAGYVIYATFKIDIPKYRIEEFKVEAFNVLPDLSLNTEINVIVRAENPSDLISLQYEKGSSVTMNYIDKTICSGKVSEFYQGYKSIKRINIPLQGKTEFSSGFQESLAEDKKQGKIPLLIVVKAPIIVELGRIPLKEVVINVNISMIVDSLEKDKKIGIISSSYKYGLL</sequence>
<comment type="caution">
    <text evidence="1">The sequence shown here is derived from an EMBL/GenBank/DDBJ whole genome shotgun (WGS) entry which is preliminary data.</text>
</comment>
<protein>
    <submittedName>
        <fullName evidence="1">Uncharacterized protein</fullName>
    </submittedName>
</protein>
<gene>
    <name evidence="1" type="ORF">KPL71_004177</name>
</gene>